<dbReference type="Gene3D" id="6.10.250.780">
    <property type="match status" value="1"/>
</dbReference>
<dbReference type="SMART" id="SM00044">
    <property type="entry name" value="CYCc"/>
    <property type="match status" value="1"/>
</dbReference>
<evidence type="ECO:0000256" key="9">
    <source>
        <dbReference type="SAM" id="Coils"/>
    </source>
</evidence>
<dbReference type="GeneTree" id="ENSGT00940000173104"/>
<keyword evidence="5" id="KW-0342">GTP-binding</keyword>
<keyword evidence="7" id="KW-0141">cGMP biosynthesis</keyword>
<evidence type="ECO:0000313" key="12">
    <source>
        <dbReference type="Proteomes" id="UP000007875"/>
    </source>
</evidence>
<dbReference type="GO" id="GO:0004383">
    <property type="term" value="F:guanylate cyclase activity"/>
    <property type="evidence" value="ECO:0007669"/>
    <property type="project" value="UniProtKB-EC"/>
</dbReference>
<evidence type="ECO:0000256" key="8">
    <source>
        <dbReference type="RuleBase" id="RU000405"/>
    </source>
</evidence>
<evidence type="ECO:0000259" key="10">
    <source>
        <dbReference type="PROSITE" id="PS50125"/>
    </source>
</evidence>
<keyword evidence="9" id="KW-0175">Coiled coil</keyword>
<reference evidence="11" key="3">
    <citation type="submission" date="2025-09" db="UniProtKB">
        <authorList>
            <consortium name="Ensembl"/>
        </authorList>
    </citation>
    <scope>IDENTIFICATION</scope>
</reference>
<dbReference type="InterPro" id="IPR024096">
    <property type="entry name" value="NO_sig/Golgi_transp_ligand-bd"/>
</dbReference>
<dbReference type="Pfam" id="PF07700">
    <property type="entry name" value="HNOB"/>
    <property type="match status" value="1"/>
</dbReference>
<keyword evidence="12" id="KW-1185">Reference proteome</keyword>
<keyword evidence="4" id="KW-0547">Nucleotide-binding</keyword>
<dbReference type="PROSITE" id="PS00452">
    <property type="entry name" value="GUANYLATE_CYCLASE_1"/>
    <property type="match status" value="1"/>
</dbReference>
<dbReference type="SUPFAM" id="SSF55073">
    <property type="entry name" value="Nucleotide cyclase"/>
    <property type="match status" value="1"/>
</dbReference>
<sequence>MYGFVLESIVDCVHEEWGERVWMELVEEMGFDTVGFSIHTKIQRGNTSKCLIVIKIYQATTLQNLKTQFGCHFMTFVSSYGYDQITKVLGRTICDFINSLDNLHDYISNLYKDIKPPSFYVETEDDKGLTFHYNTPRKYFGYIHYVRGLVHTAAVMHYNLHDAVVEVIKQEMLGEVMHGHIRINFQNGSVGKQGAWMPALSKLRSVTPVSVNSDVVLNSFPFAIVFGENMEVITCGAGVVKTFPTLVGKKVTDFFVLTKPIGMPLSWSFVIFGLVHSHDTLRVVVVVFLQMKNRPVNVLVEMTSTVALWVEYEEYLRSQGEDDSISLKLRGTSAFLESWNAIIFMCTPVFDNMDVMKDVGLYVSDLSFQDSLQMLLMAGPQQSAELKIALNMEQRNTAKLEEALEELEKENTKTVALLFSMIPREIAERLKKGERALNLAEMFPDVTVLFSDIVGFTNICTRITPMQVVSILNTIYTVFDLLSERYAIFKVETIGDGYMAVSGAPVRTKLHAQRISDMALEMQAGIRYVKNPADGEPIRIRIGIHSGGVVAGVVGRKMIRYCLFGDTVNTASRMESTGKGGEIHISTTVRDQLVQTE</sequence>
<evidence type="ECO:0000256" key="6">
    <source>
        <dbReference type="ARBA" id="ARBA00023239"/>
    </source>
</evidence>
<evidence type="ECO:0000256" key="7">
    <source>
        <dbReference type="ARBA" id="ARBA00023293"/>
    </source>
</evidence>
<keyword evidence="3" id="KW-0963">Cytoplasm</keyword>
<dbReference type="PANTHER" id="PTHR45655">
    <property type="entry name" value="GUANYLATE CYCLASE SOLUBLE SUBUNIT BETA-2"/>
    <property type="match status" value="1"/>
</dbReference>
<dbReference type="Pfam" id="PF07701">
    <property type="entry name" value="HNOBA"/>
    <property type="match status" value="1"/>
</dbReference>
<evidence type="ECO:0000256" key="2">
    <source>
        <dbReference type="ARBA" id="ARBA00012202"/>
    </source>
</evidence>
<dbReference type="eggNOG" id="KOG4171">
    <property type="taxonomic scope" value="Eukaryota"/>
</dbReference>
<dbReference type="Gene3D" id="3.90.1520.10">
    <property type="entry name" value="H-NOX domain"/>
    <property type="match status" value="1"/>
</dbReference>
<dbReference type="InterPro" id="IPR018297">
    <property type="entry name" value="A/G_cyclase_CS"/>
</dbReference>
<dbReference type="InterPro" id="IPR042463">
    <property type="entry name" value="HNOB_dom_associated_sf"/>
</dbReference>
<organism evidence="11 12">
    <name type="scientific">Ciona savignyi</name>
    <name type="common">Pacific transparent sea squirt</name>
    <dbReference type="NCBI Taxonomy" id="51511"/>
    <lineage>
        <taxon>Eukaryota</taxon>
        <taxon>Metazoa</taxon>
        <taxon>Chordata</taxon>
        <taxon>Tunicata</taxon>
        <taxon>Ascidiacea</taxon>
        <taxon>Phlebobranchia</taxon>
        <taxon>Cionidae</taxon>
        <taxon>Ciona</taxon>
    </lineage>
</organism>
<dbReference type="AlphaFoldDB" id="H2YUP3"/>
<dbReference type="InParanoid" id="H2YUP3"/>
<comment type="subcellular location">
    <subcellularLocation>
        <location evidence="1">Cytoplasm</location>
    </subcellularLocation>
</comment>
<reference evidence="12" key="1">
    <citation type="submission" date="2003-08" db="EMBL/GenBank/DDBJ databases">
        <authorList>
            <person name="Birren B."/>
            <person name="Nusbaum C."/>
            <person name="Abebe A."/>
            <person name="Abouelleil A."/>
            <person name="Adekoya E."/>
            <person name="Ait-zahra M."/>
            <person name="Allen N."/>
            <person name="Allen T."/>
            <person name="An P."/>
            <person name="Anderson M."/>
            <person name="Anderson S."/>
            <person name="Arachchi H."/>
            <person name="Armbruster J."/>
            <person name="Bachantsang P."/>
            <person name="Baldwin J."/>
            <person name="Barry A."/>
            <person name="Bayul T."/>
            <person name="Blitshsteyn B."/>
            <person name="Bloom T."/>
            <person name="Blye J."/>
            <person name="Boguslavskiy L."/>
            <person name="Borowsky M."/>
            <person name="Boukhgalter B."/>
            <person name="Brunache A."/>
            <person name="Butler J."/>
            <person name="Calixte N."/>
            <person name="Calvo S."/>
            <person name="Camarata J."/>
            <person name="Campo K."/>
            <person name="Chang J."/>
            <person name="Cheshatsang Y."/>
            <person name="Citroen M."/>
            <person name="Collymore A."/>
            <person name="Considine T."/>
            <person name="Cook A."/>
            <person name="Cooke P."/>
            <person name="Corum B."/>
            <person name="Cuomo C."/>
            <person name="David R."/>
            <person name="Dawoe T."/>
            <person name="Degray S."/>
            <person name="Dodge S."/>
            <person name="Dooley K."/>
            <person name="Dorje P."/>
            <person name="Dorjee K."/>
            <person name="Dorris L."/>
            <person name="Duffey N."/>
            <person name="Dupes A."/>
            <person name="Elkins T."/>
            <person name="Engels R."/>
            <person name="Erickson J."/>
            <person name="Farina A."/>
            <person name="Faro S."/>
            <person name="Ferreira P."/>
            <person name="Fischer H."/>
            <person name="Fitzgerald M."/>
            <person name="Foley K."/>
            <person name="Gage D."/>
            <person name="Galagan J."/>
            <person name="Gearin G."/>
            <person name="Gnerre S."/>
            <person name="Gnirke A."/>
            <person name="Goyette A."/>
            <person name="Graham J."/>
            <person name="Grandbois E."/>
            <person name="Gyaltsen K."/>
            <person name="Hafez N."/>
            <person name="Hagopian D."/>
            <person name="Hagos B."/>
            <person name="Hall J."/>
            <person name="Hatcher B."/>
            <person name="Heller A."/>
            <person name="Higgins H."/>
            <person name="Honan T."/>
            <person name="Horn A."/>
            <person name="Houde N."/>
            <person name="Hughes L."/>
            <person name="Hulme W."/>
            <person name="Husby E."/>
            <person name="Iliev I."/>
            <person name="Jaffe D."/>
            <person name="Jones C."/>
            <person name="Kamal M."/>
            <person name="Kamat A."/>
            <person name="Kamvysselis M."/>
            <person name="Karlsson E."/>
            <person name="Kells C."/>
            <person name="Kieu A."/>
            <person name="Kisner P."/>
            <person name="Kodira C."/>
            <person name="Kulbokas E."/>
            <person name="Labutti K."/>
            <person name="Lama D."/>
            <person name="Landers T."/>
            <person name="Leger J."/>
            <person name="Levine S."/>
            <person name="Lewis D."/>
            <person name="Lewis T."/>
            <person name="Lindblad-toh K."/>
            <person name="Liu X."/>
            <person name="Lokyitsang T."/>
            <person name="Lokyitsang Y."/>
            <person name="Lucien O."/>
            <person name="Lui A."/>
            <person name="Ma L.J."/>
            <person name="Mabbitt R."/>
            <person name="Macdonald J."/>
            <person name="Maclean C."/>
            <person name="Major J."/>
            <person name="Manning J."/>
            <person name="Marabella R."/>
            <person name="Maru K."/>
            <person name="Matthews C."/>
            <person name="Mauceli E."/>
            <person name="Mccarthy M."/>
            <person name="Mcdonough S."/>
            <person name="Mcghee T."/>
            <person name="Meldrim J."/>
            <person name="Meneus L."/>
            <person name="Mesirov J."/>
            <person name="Mihalev A."/>
            <person name="Mihova T."/>
            <person name="Mikkelsen T."/>
            <person name="Mlenga V."/>
            <person name="Moru K."/>
            <person name="Mozes J."/>
            <person name="Mulrain L."/>
            <person name="Munson G."/>
            <person name="Naylor J."/>
            <person name="Newes C."/>
            <person name="Nguyen C."/>
            <person name="Nguyen N."/>
            <person name="Nguyen T."/>
            <person name="Nicol R."/>
            <person name="Nielsen C."/>
            <person name="Nizzari M."/>
            <person name="Norbu C."/>
            <person name="Norbu N."/>
            <person name="O'donnell P."/>
            <person name="Okoawo O."/>
            <person name="O'leary S."/>
            <person name="Omotosho B."/>
            <person name="O'neill K."/>
            <person name="Osman S."/>
            <person name="Parker S."/>
            <person name="Perrin D."/>
            <person name="Phunkhang P."/>
            <person name="Piqani B."/>
            <person name="Purcell S."/>
            <person name="Rachupka T."/>
            <person name="Ramasamy U."/>
            <person name="Rameau R."/>
            <person name="Ray V."/>
            <person name="Raymond C."/>
            <person name="Retta R."/>
            <person name="Richardson S."/>
            <person name="Rise C."/>
            <person name="Rodriguez J."/>
            <person name="Rogers J."/>
            <person name="Rogov P."/>
            <person name="Rutman M."/>
            <person name="Schupbach R."/>
            <person name="Seaman C."/>
            <person name="Settipalli S."/>
            <person name="Sharpe T."/>
            <person name="Sheridan J."/>
            <person name="Sherpa N."/>
            <person name="Shi J."/>
            <person name="Smirnov S."/>
            <person name="Smith C."/>
            <person name="Sougnez C."/>
            <person name="Spencer B."/>
            <person name="Stalker J."/>
            <person name="Stange-thomann N."/>
            <person name="Stavropoulos S."/>
            <person name="Stetson K."/>
            <person name="Stone C."/>
            <person name="Stone S."/>
            <person name="Stubbs M."/>
            <person name="Talamas J."/>
            <person name="Tchuinga P."/>
            <person name="Tenzing P."/>
            <person name="Tesfaye S."/>
            <person name="Theodore J."/>
            <person name="Thoulutsang Y."/>
            <person name="Topham K."/>
            <person name="Towey S."/>
            <person name="Tsamla T."/>
            <person name="Tsomo N."/>
            <person name="Vallee D."/>
            <person name="Vassiliev H."/>
            <person name="Venkataraman V."/>
            <person name="Vinson J."/>
            <person name="Vo A."/>
            <person name="Wade C."/>
            <person name="Wang S."/>
            <person name="Wangchuk T."/>
            <person name="Wangdi T."/>
            <person name="Whittaker C."/>
            <person name="Wilkinson J."/>
            <person name="Wu Y."/>
            <person name="Wyman D."/>
            <person name="Yadav S."/>
            <person name="Yang S."/>
            <person name="Yang X."/>
            <person name="Yeager S."/>
            <person name="Yee E."/>
            <person name="Young G."/>
            <person name="Zainoun J."/>
            <person name="Zembeck L."/>
            <person name="Zimmer A."/>
            <person name="Zody M."/>
            <person name="Lander E."/>
        </authorList>
    </citation>
    <scope>NUCLEOTIDE SEQUENCE [LARGE SCALE GENOMIC DNA]</scope>
</reference>
<dbReference type="GO" id="GO:0005525">
    <property type="term" value="F:GTP binding"/>
    <property type="evidence" value="ECO:0007669"/>
    <property type="project" value="UniProtKB-KW"/>
</dbReference>
<protein>
    <recommendedName>
        <fullName evidence="2">guanylate cyclase</fullName>
        <ecNumber evidence="2">4.6.1.2</ecNumber>
    </recommendedName>
</protein>
<comment type="similarity">
    <text evidence="8">Belongs to the adenylyl cyclase class-4/guanylyl cyclase family.</text>
</comment>
<feature type="coiled-coil region" evidence="9">
    <location>
        <begin position="390"/>
        <end position="417"/>
    </location>
</feature>
<dbReference type="InterPro" id="IPR011644">
    <property type="entry name" value="Heme_NO-bd"/>
</dbReference>
<dbReference type="EC" id="4.6.1.2" evidence="2"/>
<evidence type="ECO:0000256" key="3">
    <source>
        <dbReference type="ARBA" id="ARBA00022490"/>
    </source>
</evidence>
<dbReference type="STRING" id="51511.ENSCSAVP00000009053"/>
<proteinExistence type="inferred from homology"/>
<evidence type="ECO:0000256" key="4">
    <source>
        <dbReference type="ARBA" id="ARBA00022741"/>
    </source>
</evidence>
<evidence type="ECO:0000256" key="1">
    <source>
        <dbReference type="ARBA" id="ARBA00004496"/>
    </source>
</evidence>
<dbReference type="InterPro" id="IPR001054">
    <property type="entry name" value="A/G_cyclase"/>
</dbReference>
<evidence type="ECO:0000313" key="11">
    <source>
        <dbReference type="Ensembl" id="ENSCSAVP00000009053.1"/>
    </source>
</evidence>
<dbReference type="Ensembl" id="ENSCSAVT00000009167.1">
    <property type="protein sequence ID" value="ENSCSAVP00000009053.1"/>
    <property type="gene ID" value="ENSCSAVG00000005350.1"/>
</dbReference>
<accession>H2YUP3</accession>
<dbReference type="SUPFAM" id="SSF111126">
    <property type="entry name" value="Ligand-binding domain in the NO signalling and Golgi transport"/>
    <property type="match status" value="1"/>
</dbReference>
<evidence type="ECO:0000256" key="5">
    <source>
        <dbReference type="ARBA" id="ARBA00023134"/>
    </source>
</evidence>
<dbReference type="InterPro" id="IPR029787">
    <property type="entry name" value="Nucleotide_cyclase"/>
</dbReference>
<dbReference type="GO" id="GO:0008074">
    <property type="term" value="C:guanylate cyclase complex, soluble"/>
    <property type="evidence" value="ECO:0007669"/>
    <property type="project" value="TreeGrafter"/>
</dbReference>
<dbReference type="Pfam" id="PF00211">
    <property type="entry name" value="Guanylate_cyc"/>
    <property type="match status" value="1"/>
</dbReference>
<keyword evidence="6 8" id="KW-0456">Lyase</keyword>
<name>H2YUP3_CIOSA</name>
<dbReference type="PANTHER" id="PTHR45655:SF10">
    <property type="entry name" value="SOLUBLE GUANYLATE CYCLASE 88E"/>
    <property type="match status" value="1"/>
</dbReference>
<dbReference type="PROSITE" id="PS50125">
    <property type="entry name" value="GUANYLATE_CYCLASE_2"/>
    <property type="match status" value="1"/>
</dbReference>
<dbReference type="Gene3D" id="3.30.70.1230">
    <property type="entry name" value="Nucleotide cyclase"/>
    <property type="match status" value="1"/>
</dbReference>
<dbReference type="FunFam" id="3.30.70.1230:FF:000030">
    <property type="entry name" value="Si:ch211-215j19.12"/>
    <property type="match status" value="1"/>
</dbReference>
<dbReference type="OMA" id="EERRMYS"/>
<reference evidence="11" key="2">
    <citation type="submission" date="2025-08" db="UniProtKB">
        <authorList>
            <consortium name="Ensembl"/>
        </authorList>
    </citation>
    <scope>IDENTIFICATION</scope>
</reference>
<dbReference type="InterPro" id="IPR011645">
    <property type="entry name" value="HNOB_dom_associated"/>
</dbReference>
<dbReference type="Proteomes" id="UP000007875">
    <property type="component" value="Unassembled WGS sequence"/>
</dbReference>
<dbReference type="GO" id="GO:0070482">
    <property type="term" value="P:response to oxygen levels"/>
    <property type="evidence" value="ECO:0007669"/>
    <property type="project" value="TreeGrafter"/>
</dbReference>
<feature type="domain" description="Guanylate cyclase" evidence="10">
    <location>
        <begin position="447"/>
        <end position="575"/>
    </location>
</feature>
<dbReference type="GO" id="GO:0020037">
    <property type="term" value="F:heme binding"/>
    <property type="evidence" value="ECO:0007669"/>
    <property type="project" value="InterPro"/>
</dbReference>
<dbReference type="Gene3D" id="3.30.450.260">
    <property type="entry name" value="Haem NO binding associated domain"/>
    <property type="match status" value="1"/>
</dbReference>
<dbReference type="CDD" id="cd07302">
    <property type="entry name" value="CHD"/>
    <property type="match status" value="1"/>
</dbReference>
<dbReference type="GO" id="GO:0038060">
    <property type="term" value="P:nitric oxide-cGMP-mediated signaling"/>
    <property type="evidence" value="ECO:0007669"/>
    <property type="project" value="TreeGrafter"/>
</dbReference>
<dbReference type="InterPro" id="IPR038158">
    <property type="entry name" value="H-NOX_domain_sf"/>
</dbReference>